<evidence type="ECO:0000313" key="2">
    <source>
        <dbReference type="Proteomes" id="UP000313359"/>
    </source>
</evidence>
<accession>A0A5C2RQV4</accession>
<gene>
    <name evidence="1" type="ORF">L227DRAFT_581842</name>
</gene>
<keyword evidence="2" id="KW-1185">Reference proteome</keyword>
<dbReference type="EMBL" id="ML122336">
    <property type="protein sequence ID" value="RPD52875.1"/>
    <property type="molecule type" value="Genomic_DNA"/>
</dbReference>
<dbReference type="Proteomes" id="UP000313359">
    <property type="component" value="Unassembled WGS sequence"/>
</dbReference>
<reference evidence="1" key="1">
    <citation type="journal article" date="2018" name="Genome Biol. Evol.">
        <title>Genomics and development of Lentinus tigrinus, a white-rot wood-decaying mushroom with dimorphic fruiting bodies.</title>
        <authorList>
            <person name="Wu B."/>
            <person name="Xu Z."/>
            <person name="Knudson A."/>
            <person name="Carlson A."/>
            <person name="Chen N."/>
            <person name="Kovaka S."/>
            <person name="LaButti K."/>
            <person name="Lipzen A."/>
            <person name="Pennachio C."/>
            <person name="Riley R."/>
            <person name="Schakwitz W."/>
            <person name="Umezawa K."/>
            <person name="Ohm R.A."/>
            <person name="Grigoriev I.V."/>
            <person name="Nagy L.G."/>
            <person name="Gibbons J."/>
            <person name="Hibbett D."/>
        </authorList>
    </citation>
    <scope>NUCLEOTIDE SEQUENCE [LARGE SCALE GENOMIC DNA]</scope>
    <source>
        <strain evidence="1">ALCF2SS1-6</strain>
    </source>
</reference>
<name>A0A5C2RQV4_9APHY</name>
<sequence>MSLLYGLQFNLLGSFFGLEFLVLPKPIRLSSPVAPCITSDSLSLPRCLLGLPNPPSRCKTSMLPSENDVATTRTVFKRRRNLVLGGAFLRVRPTTVPSAEERGDFLVLLPPSLCSSQLSLTSDQQVATPSGLAAAIARGTRSGRLLRRRMQTLHVSSRRCCCSA</sequence>
<dbReference type="AlphaFoldDB" id="A0A5C2RQV4"/>
<protein>
    <submittedName>
        <fullName evidence="1">Uncharacterized protein</fullName>
    </submittedName>
</protein>
<organism evidence="1 2">
    <name type="scientific">Lentinus tigrinus ALCF2SS1-6</name>
    <dbReference type="NCBI Taxonomy" id="1328759"/>
    <lineage>
        <taxon>Eukaryota</taxon>
        <taxon>Fungi</taxon>
        <taxon>Dikarya</taxon>
        <taxon>Basidiomycota</taxon>
        <taxon>Agaricomycotina</taxon>
        <taxon>Agaricomycetes</taxon>
        <taxon>Polyporales</taxon>
        <taxon>Polyporaceae</taxon>
        <taxon>Lentinus</taxon>
    </lineage>
</organism>
<evidence type="ECO:0000313" key="1">
    <source>
        <dbReference type="EMBL" id="RPD52875.1"/>
    </source>
</evidence>
<proteinExistence type="predicted"/>